<evidence type="ECO:0000256" key="1">
    <source>
        <dbReference type="ARBA" id="ARBA00008773"/>
    </source>
</evidence>
<dbReference type="EMBL" id="JBDFQZ010000012">
    <property type="protein sequence ID" value="KAK9673622.1"/>
    <property type="molecule type" value="Genomic_DNA"/>
</dbReference>
<name>A0AAW1HC26_SAPOF</name>
<organism evidence="6 7">
    <name type="scientific">Saponaria officinalis</name>
    <name type="common">Common soapwort</name>
    <name type="synonym">Lychnis saponaria</name>
    <dbReference type="NCBI Taxonomy" id="3572"/>
    <lineage>
        <taxon>Eukaryota</taxon>
        <taxon>Viridiplantae</taxon>
        <taxon>Streptophyta</taxon>
        <taxon>Embryophyta</taxon>
        <taxon>Tracheophyta</taxon>
        <taxon>Spermatophyta</taxon>
        <taxon>Magnoliopsida</taxon>
        <taxon>eudicotyledons</taxon>
        <taxon>Gunneridae</taxon>
        <taxon>Pentapetalae</taxon>
        <taxon>Caryophyllales</taxon>
        <taxon>Caryophyllaceae</taxon>
        <taxon>Caryophylleae</taxon>
        <taxon>Saponaria</taxon>
    </lineage>
</organism>
<keyword evidence="2" id="KW-0378">Hydrolase</keyword>
<feature type="signal peptide" evidence="5">
    <location>
        <begin position="1"/>
        <end position="22"/>
    </location>
</feature>
<dbReference type="SUPFAM" id="SSF51445">
    <property type="entry name" value="(Trans)glycosidases"/>
    <property type="match status" value="1"/>
</dbReference>
<dbReference type="Gene3D" id="3.20.20.80">
    <property type="entry name" value="Glycosidases"/>
    <property type="match status" value="1"/>
</dbReference>
<keyword evidence="7" id="KW-1185">Reference proteome</keyword>
<dbReference type="InterPro" id="IPR017853">
    <property type="entry name" value="GH"/>
</dbReference>
<evidence type="ECO:0000256" key="5">
    <source>
        <dbReference type="SAM" id="SignalP"/>
    </source>
</evidence>
<sequence>MASITSLLLVALLFLALHPTDAQIGVCYGRTGNNLPSEQDVVNLYKSNGISAMRLYDPDQAALNALQGAGINIILDVPNDSLQSLGSNPASAMQWVQTNVVPYASFIRYIAVGNEVHPSDAAASQVLPAMQNVFNALKSVNAGGQIKVSTSIDTTLITNSFPPSNGVFSDTSYITPIINFLTSNGSPLLVNVYPYFAYTSNEQSITLNYALFTAPGTVVTDSNNGLQYQNLFDALVDAVYAALSKAGAPNTAIVVSESGWPSDGGDAASVDNAGTYYKNLISHVKQGTPLKNGQAIETYLFEMFDEDTKPGAPTEQHFGLFTPSKQPKYGQLNFS</sequence>
<dbReference type="GO" id="GO:0005975">
    <property type="term" value="P:carbohydrate metabolic process"/>
    <property type="evidence" value="ECO:0007669"/>
    <property type="project" value="InterPro"/>
</dbReference>
<gene>
    <name evidence="6" type="ORF">RND81_12G179300</name>
</gene>
<dbReference type="PANTHER" id="PTHR32227">
    <property type="entry name" value="GLUCAN ENDO-1,3-BETA-GLUCOSIDASE BG1-RELATED-RELATED"/>
    <property type="match status" value="1"/>
</dbReference>
<proteinExistence type="inferred from homology"/>
<protein>
    <recommendedName>
        <fullName evidence="8">Glucan endo-1,3-beta-D-glucosidase</fullName>
    </recommendedName>
</protein>
<dbReference type="GO" id="GO:0004553">
    <property type="term" value="F:hydrolase activity, hydrolyzing O-glycosyl compounds"/>
    <property type="evidence" value="ECO:0007669"/>
    <property type="project" value="InterPro"/>
</dbReference>
<dbReference type="AlphaFoldDB" id="A0AAW1HC26"/>
<dbReference type="Pfam" id="PF00332">
    <property type="entry name" value="Glyco_hydro_17"/>
    <property type="match status" value="1"/>
</dbReference>
<reference evidence="6" key="1">
    <citation type="submission" date="2024-03" db="EMBL/GenBank/DDBJ databases">
        <title>WGS assembly of Saponaria officinalis var. Norfolk2.</title>
        <authorList>
            <person name="Jenkins J."/>
            <person name="Shu S."/>
            <person name="Grimwood J."/>
            <person name="Barry K."/>
            <person name="Goodstein D."/>
            <person name="Schmutz J."/>
            <person name="Leebens-Mack J."/>
            <person name="Osbourn A."/>
        </authorList>
    </citation>
    <scope>NUCLEOTIDE SEQUENCE [LARGE SCALE GENOMIC DNA]</scope>
    <source>
        <strain evidence="6">JIC</strain>
    </source>
</reference>
<evidence type="ECO:0008006" key="8">
    <source>
        <dbReference type="Google" id="ProtNLM"/>
    </source>
</evidence>
<accession>A0AAW1HC26</accession>
<evidence type="ECO:0000313" key="7">
    <source>
        <dbReference type="Proteomes" id="UP001443914"/>
    </source>
</evidence>
<dbReference type="FunFam" id="3.20.20.80:FF:000010">
    <property type="entry name" value="glucan endo-1,3-beta-glucosidase, basic"/>
    <property type="match status" value="1"/>
</dbReference>
<keyword evidence="3" id="KW-0326">Glycosidase</keyword>
<evidence type="ECO:0000313" key="6">
    <source>
        <dbReference type="EMBL" id="KAK9673622.1"/>
    </source>
</evidence>
<dbReference type="InterPro" id="IPR000490">
    <property type="entry name" value="Glyco_hydro_17"/>
</dbReference>
<comment type="caution">
    <text evidence="6">The sequence shown here is derived from an EMBL/GenBank/DDBJ whole genome shotgun (WGS) entry which is preliminary data.</text>
</comment>
<evidence type="ECO:0000256" key="2">
    <source>
        <dbReference type="ARBA" id="ARBA00022801"/>
    </source>
</evidence>
<dbReference type="InterPro" id="IPR044965">
    <property type="entry name" value="Glyco_hydro_17_plant"/>
</dbReference>
<evidence type="ECO:0000256" key="4">
    <source>
        <dbReference type="RuleBase" id="RU004335"/>
    </source>
</evidence>
<comment type="similarity">
    <text evidence="1 4">Belongs to the glycosyl hydrolase 17 family.</text>
</comment>
<evidence type="ECO:0000256" key="3">
    <source>
        <dbReference type="ARBA" id="ARBA00023295"/>
    </source>
</evidence>
<dbReference type="Proteomes" id="UP001443914">
    <property type="component" value="Unassembled WGS sequence"/>
</dbReference>
<keyword evidence="5" id="KW-0732">Signal</keyword>
<feature type="chain" id="PRO_5043912210" description="Glucan endo-1,3-beta-D-glucosidase" evidence="5">
    <location>
        <begin position="23"/>
        <end position="335"/>
    </location>
</feature>